<name>A0A0D2LRL3_9CHLO</name>
<evidence type="ECO:0000313" key="2">
    <source>
        <dbReference type="EMBL" id="KIY92536.1"/>
    </source>
</evidence>
<feature type="non-terminal residue" evidence="2">
    <location>
        <position position="222"/>
    </location>
</feature>
<evidence type="ECO:0000256" key="1">
    <source>
        <dbReference type="SAM" id="MobiDB-lite"/>
    </source>
</evidence>
<dbReference type="KEGG" id="mng:MNEG_15428"/>
<dbReference type="OrthoDB" id="508969at2759"/>
<keyword evidence="3" id="KW-1185">Reference proteome</keyword>
<dbReference type="Proteomes" id="UP000054498">
    <property type="component" value="Unassembled WGS sequence"/>
</dbReference>
<gene>
    <name evidence="2" type="ORF">MNEG_15428</name>
</gene>
<reference evidence="2 3" key="1">
    <citation type="journal article" date="2013" name="BMC Genomics">
        <title>Reconstruction of the lipid metabolism for the microalga Monoraphidium neglectum from its genome sequence reveals characteristics suitable for biofuel production.</title>
        <authorList>
            <person name="Bogen C."/>
            <person name="Al-Dilaimi A."/>
            <person name="Albersmeier A."/>
            <person name="Wichmann J."/>
            <person name="Grundmann M."/>
            <person name="Rupp O."/>
            <person name="Lauersen K.J."/>
            <person name="Blifernez-Klassen O."/>
            <person name="Kalinowski J."/>
            <person name="Goesmann A."/>
            <person name="Mussgnug J.H."/>
            <person name="Kruse O."/>
        </authorList>
    </citation>
    <scope>NUCLEOTIDE SEQUENCE [LARGE SCALE GENOMIC DNA]</scope>
    <source>
        <strain evidence="2 3">SAG 48.87</strain>
    </source>
</reference>
<dbReference type="EMBL" id="KK105533">
    <property type="protein sequence ID" value="KIY92536.1"/>
    <property type="molecule type" value="Genomic_DNA"/>
</dbReference>
<accession>A0A0D2LRL3</accession>
<sequence>MRSLAAGAGGITRLLRRSTPPTAWPLAQQQRPQRRRCSVAAAPASPPTPASPLEAPFLLTLERAVGERAGNDAELAATGLFGAEVFPDLPISTTWDGLYKAMLKHVTEFGSGRSGAAAAAAPAPAPRSSGGAAWRVETVGAQLRDMADLHRRICAACGRTPGGEPLTRASAARANPEVGGTSAAAAAAAAAGGGGVAGAVPPADALLFVSGSHPARQVPFAD</sequence>
<dbReference type="GeneID" id="25733088"/>
<feature type="region of interest" description="Disordered" evidence="1">
    <location>
        <begin position="18"/>
        <end position="53"/>
    </location>
</feature>
<organism evidence="2 3">
    <name type="scientific">Monoraphidium neglectum</name>
    <dbReference type="NCBI Taxonomy" id="145388"/>
    <lineage>
        <taxon>Eukaryota</taxon>
        <taxon>Viridiplantae</taxon>
        <taxon>Chlorophyta</taxon>
        <taxon>core chlorophytes</taxon>
        <taxon>Chlorophyceae</taxon>
        <taxon>CS clade</taxon>
        <taxon>Sphaeropleales</taxon>
        <taxon>Selenastraceae</taxon>
        <taxon>Monoraphidium</taxon>
    </lineage>
</organism>
<proteinExistence type="predicted"/>
<dbReference type="AlphaFoldDB" id="A0A0D2LRL3"/>
<protein>
    <submittedName>
        <fullName evidence="2">Uncharacterized protein</fullName>
    </submittedName>
</protein>
<evidence type="ECO:0000313" key="3">
    <source>
        <dbReference type="Proteomes" id="UP000054498"/>
    </source>
</evidence>
<dbReference type="RefSeq" id="XP_013891556.1">
    <property type="nucleotide sequence ID" value="XM_014036102.1"/>
</dbReference>